<dbReference type="InterPro" id="IPR020845">
    <property type="entry name" value="AMP-binding_CS"/>
</dbReference>
<comment type="caution">
    <text evidence="7">The sequence shown here is derived from an EMBL/GenBank/DDBJ whole genome shotgun (WGS) entry which is preliminary data.</text>
</comment>
<name>A0A9P9DXB6_9HYPO</name>
<comment type="catalytic activity">
    <reaction evidence="5">
        <text>a long-chain fatty acid + ATP + CoA = a long-chain fatty acyl-CoA + AMP + diphosphate</text>
        <dbReference type="Rhea" id="RHEA:15421"/>
        <dbReference type="ChEBI" id="CHEBI:30616"/>
        <dbReference type="ChEBI" id="CHEBI:33019"/>
        <dbReference type="ChEBI" id="CHEBI:57287"/>
        <dbReference type="ChEBI" id="CHEBI:57560"/>
        <dbReference type="ChEBI" id="CHEBI:83139"/>
        <dbReference type="ChEBI" id="CHEBI:456215"/>
        <dbReference type="EC" id="6.2.1.3"/>
    </reaction>
</comment>
<evidence type="ECO:0000313" key="8">
    <source>
        <dbReference type="Proteomes" id="UP000717696"/>
    </source>
</evidence>
<keyword evidence="4" id="KW-0067">ATP-binding</keyword>
<evidence type="ECO:0000259" key="6">
    <source>
        <dbReference type="Pfam" id="PF00501"/>
    </source>
</evidence>
<dbReference type="GO" id="GO:0005783">
    <property type="term" value="C:endoplasmic reticulum"/>
    <property type="evidence" value="ECO:0007669"/>
    <property type="project" value="TreeGrafter"/>
</dbReference>
<keyword evidence="8" id="KW-1185">Reference proteome</keyword>
<protein>
    <submittedName>
        <fullName evidence="7">Long-chain acyl-CoA synthetases</fullName>
    </submittedName>
</protein>
<dbReference type="PANTHER" id="PTHR43272">
    <property type="entry name" value="LONG-CHAIN-FATTY-ACID--COA LIGASE"/>
    <property type="match status" value="1"/>
</dbReference>
<dbReference type="GO" id="GO:0005811">
    <property type="term" value="C:lipid droplet"/>
    <property type="evidence" value="ECO:0007669"/>
    <property type="project" value="TreeGrafter"/>
</dbReference>
<keyword evidence="2" id="KW-0436">Ligase</keyword>
<dbReference type="PANTHER" id="PTHR43272:SF83">
    <property type="entry name" value="ACYL-COA SYNTHETASE LONG-CHAIN, ISOFORM J"/>
    <property type="match status" value="1"/>
</dbReference>
<evidence type="ECO:0000256" key="1">
    <source>
        <dbReference type="ARBA" id="ARBA00006432"/>
    </source>
</evidence>
<feature type="domain" description="AMP-dependent synthetase/ligase" evidence="6">
    <location>
        <begin position="109"/>
        <end position="517"/>
    </location>
</feature>
<accession>A0A9P9DXB6</accession>
<dbReference type="GO" id="GO:0004467">
    <property type="term" value="F:long-chain fatty acid-CoA ligase activity"/>
    <property type="evidence" value="ECO:0007669"/>
    <property type="project" value="UniProtKB-EC"/>
</dbReference>
<sequence length="692" mass="76862">MAYISGVVPMHQVQKPPFTIEAPGYEKIPGETVPRRHPRAKDGLIDRPSEDVYTVFDIVRRSARLYADKKAVGWRRLIKLHKETKTVQKNIDGRVQDVEKEWQLFELSDFSYLSYKEYETLVLQLGAGLRKLGLTPEQKLHLFAATSHNWIAISHSCASQSISIVTAYDTLGETGVEHSLHQTQSTAIYIDPHLLKTAMGPLKRSNVKTVIINDKYIFATGGEVEEFRKANPEFVVVTLEQLRKLGEENMVDPVPAKPNDIYCIMYTSGTTGPPKGAVVTHESFIAGVTGLYTCIDEVVTDNDSLLAYLPLAHILEMAIENLGMFIGGTIGYGTTRTLSDLSVRNCAGDMRELKPTMMVGVPQVWETVKKGVIAKVAASNPLVRTLFWGAFYYKDFMVRYHLPGANIFDSMVFGKVREQAGGRVRMTVNGASSIADGTKNFLSMVMAPMILGYGLTETSATGMLGSPLQYTPDYIGTVQPAIEVKLVSVPELGYFTDTDNPQGEIWIRGKPVMLGYYNDPEETNKVITPDRWFKTGDIGELNDNGHMRVIDRLKNLVKMQGGEYISLEKVESIYRGAQTVSNVMVYADPEKSRPIAVVMPNEKALTVLAEELGVEVHNLYLDVRIRDAVLRDLQATAKHAGLASLETVSGVVITEQEWTPPTGLVTATHKLNRRAIQEAFREKIVEVLKTSP</sequence>
<evidence type="ECO:0000313" key="7">
    <source>
        <dbReference type="EMBL" id="KAH7128064.1"/>
    </source>
</evidence>
<dbReference type="SUPFAM" id="SSF56801">
    <property type="entry name" value="Acetyl-CoA synthetase-like"/>
    <property type="match status" value="1"/>
</dbReference>
<dbReference type="GO" id="GO:0005886">
    <property type="term" value="C:plasma membrane"/>
    <property type="evidence" value="ECO:0007669"/>
    <property type="project" value="TreeGrafter"/>
</dbReference>
<dbReference type="EMBL" id="JAGMUU010000022">
    <property type="protein sequence ID" value="KAH7128064.1"/>
    <property type="molecule type" value="Genomic_DNA"/>
</dbReference>
<organism evidence="7 8">
    <name type="scientific">Dactylonectria estremocensis</name>
    <dbReference type="NCBI Taxonomy" id="1079267"/>
    <lineage>
        <taxon>Eukaryota</taxon>
        <taxon>Fungi</taxon>
        <taxon>Dikarya</taxon>
        <taxon>Ascomycota</taxon>
        <taxon>Pezizomycotina</taxon>
        <taxon>Sordariomycetes</taxon>
        <taxon>Hypocreomycetidae</taxon>
        <taxon>Hypocreales</taxon>
        <taxon>Nectriaceae</taxon>
        <taxon>Dactylonectria</taxon>
    </lineage>
</organism>
<reference evidence="7" key="1">
    <citation type="journal article" date="2021" name="Nat. Commun.">
        <title>Genetic determinants of endophytism in the Arabidopsis root mycobiome.</title>
        <authorList>
            <person name="Mesny F."/>
            <person name="Miyauchi S."/>
            <person name="Thiergart T."/>
            <person name="Pickel B."/>
            <person name="Atanasova L."/>
            <person name="Karlsson M."/>
            <person name="Huettel B."/>
            <person name="Barry K.W."/>
            <person name="Haridas S."/>
            <person name="Chen C."/>
            <person name="Bauer D."/>
            <person name="Andreopoulos W."/>
            <person name="Pangilinan J."/>
            <person name="LaButti K."/>
            <person name="Riley R."/>
            <person name="Lipzen A."/>
            <person name="Clum A."/>
            <person name="Drula E."/>
            <person name="Henrissat B."/>
            <person name="Kohler A."/>
            <person name="Grigoriev I.V."/>
            <person name="Martin F.M."/>
            <person name="Hacquard S."/>
        </authorList>
    </citation>
    <scope>NUCLEOTIDE SEQUENCE</scope>
    <source>
        <strain evidence="7">MPI-CAGE-AT-0021</strain>
    </source>
</reference>
<dbReference type="Proteomes" id="UP000717696">
    <property type="component" value="Unassembled WGS sequence"/>
</dbReference>
<dbReference type="PROSITE" id="PS00455">
    <property type="entry name" value="AMP_BINDING"/>
    <property type="match status" value="1"/>
</dbReference>
<dbReference type="AlphaFoldDB" id="A0A9P9DXB6"/>
<evidence type="ECO:0000256" key="5">
    <source>
        <dbReference type="ARBA" id="ARBA00036813"/>
    </source>
</evidence>
<dbReference type="InterPro" id="IPR042099">
    <property type="entry name" value="ANL_N_sf"/>
</dbReference>
<dbReference type="GO" id="GO:0035336">
    <property type="term" value="P:long-chain fatty-acyl-CoA metabolic process"/>
    <property type="evidence" value="ECO:0007669"/>
    <property type="project" value="TreeGrafter"/>
</dbReference>
<gene>
    <name evidence="7" type="ORF">B0J13DRAFT_679518</name>
</gene>
<dbReference type="OrthoDB" id="1700726at2759"/>
<proteinExistence type="inferred from homology"/>
<dbReference type="InterPro" id="IPR000873">
    <property type="entry name" value="AMP-dep_synth/lig_dom"/>
</dbReference>
<keyword evidence="3" id="KW-0547">Nucleotide-binding</keyword>
<dbReference type="Gene3D" id="3.40.50.12780">
    <property type="entry name" value="N-terminal domain of ligase-like"/>
    <property type="match status" value="1"/>
</dbReference>
<evidence type="ECO:0000256" key="4">
    <source>
        <dbReference type="ARBA" id="ARBA00022840"/>
    </source>
</evidence>
<evidence type="ECO:0000256" key="3">
    <source>
        <dbReference type="ARBA" id="ARBA00022741"/>
    </source>
</evidence>
<dbReference type="GO" id="GO:0005524">
    <property type="term" value="F:ATP binding"/>
    <property type="evidence" value="ECO:0007669"/>
    <property type="project" value="UniProtKB-KW"/>
</dbReference>
<evidence type="ECO:0000256" key="2">
    <source>
        <dbReference type="ARBA" id="ARBA00022598"/>
    </source>
</evidence>
<dbReference type="Pfam" id="PF00501">
    <property type="entry name" value="AMP-binding"/>
    <property type="match status" value="1"/>
</dbReference>
<comment type="similarity">
    <text evidence="1">Belongs to the ATP-dependent AMP-binding enzyme family.</text>
</comment>